<dbReference type="SFLD" id="SFLDG01123">
    <property type="entry name" value="methyltransferase_(Class_B)"/>
    <property type="match status" value="1"/>
</dbReference>
<evidence type="ECO:0000256" key="5">
    <source>
        <dbReference type="ARBA" id="ARBA00022723"/>
    </source>
</evidence>
<dbReference type="RefSeq" id="WP_306709818.1">
    <property type="nucleotide sequence ID" value="NZ_JAUJFI010000136.1"/>
</dbReference>
<dbReference type="SUPFAM" id="SSF102114">
    <property type="entry name" value="Radical SAM enzymes"/>
    <property type="match status" value="1"/>
</dbReference>
<comment type="caution">
    <text evidence="10">The sequence shown here is derived from an EMBL/GenBank/DDBJ whole genome shotgun (WGS) entry which is preliminary data.</text>
</comment>
<keyword evidence="5" id="KW-0479">Metal-binding</keyword>
<dbReference type="InterPro" id="IPR034466">
    <property type="entry name" value="Methyltransferase_Class_B"/>
</dbReference>
<reference evidence="10 11" key="1">
    <citation type="submission" date="2023-06" db="EMBL/GenBank/DDBJ databases">
        <title>Azospirillum isscasensis sp.nov, a bacterium isolated from rhizosphere soil of rice.</title>
        <authorList>
            <person name="Wang H."/>
        </authorList>
    </citation>
    <scope>NUCLEOTIDE SEQUENCE [LARGE SCALE GENOMIC DNA]</scope>
    <source>
        <strain evidence="10 11">C340-1</strain>
    </source>
</reference>
<keyword evidence="4" id="KW-0949">S-adenosyl-L-methionine</keyword>
<evidence type="ECO:0000256" key="6">
    <source>
        <dbReference type="ARBA" id="ARBA00023004"/>
    </source>
</evidence>
<keyword evidence="3" id="KW-0808">Transferase</keyword>
<keyword evidence="6" id="KW-0408">Iron</keyword>
<dbReference type="InterPro" id="IPR036724">
    <property type="entry name" value="Cobalamin-bd_sf"/>
</dbReference>
<dbReference type="SUPFAM" id="SSF52242">
    <property type="entry name" value="Cobalamin (vitamin B12)-binding domain"/>
    <property type="match status" value="1"/>
</dbReference>
<organism evidence="10 11">
    <name type="scientific">Azospirillum isscasi</name>
    <dbReference type="NCBI Taxonomy" id="3053926"/>
    <lineage>
        <taxon>Bacteria</taxon>
        <taxon>Pseudomonadati</taxon>
        <taxon>Pseudomonadota</taxon>
        <taxon>Alphaproteobacteria</taxon>
        <taxon>Rhodospirillales</taxon>
        <taxon>Azospirillaceae</taxon>
        <taxon>Azospirillum</taxon>
    </lineage>
</organism>
<accession>A0ABU0WMA1</accession>
<gene>
    <name evidence="10" type="ORF">QSG27_21800</name>
</gene>
<dbReference type="EMBL" id="JAUJFI010000136">
    <property type="protein sequence ID" value="MDQ2105348.1"/>
    <property type="molecule type" value="Genomic_DNA"/>
</dbReference>
<feature type="domain" description="Radical SAM core" evidence="9">
    <location>
        <begin position="226"/>
        <end position="439"/>
    </location>
</feature>
<dbReference type="Pfam" id="PF02310">
    <property type="entry name" value="B12-binding"/>
    <property type="match status" value="1"/>
</dbReference>
<evidence type="ECO:0000259" key="8">
    <source>
        <dbReference type="PROSITE" id="PS51332"/>
    </source>
</evidence>
<keyword evidence="11" id="KW-1185">Reference proteome</keyword>
<dbReference type="InterPro" id="IPR006638">
    <property type="entry name" value="Elp3/MiaA/NifB-like_rSAM"/>
</dbReference>
<dbReference type="Pfam" id="PF04055">
    <property type="entry name" value="Radical_SAM"/>
    <property type="match status" value="1"/>
</dbReference>
<evidence type="ECO:0000259" key="9">
    <source>
        <dbReference type="PROSITE" id="PS51918"/>
    </source>
</evidence>
<keyword evidence="2" id="KW-0489">Methyltransferase</keyword>
<sequence>MSNLKELLVNARNAFSSSSPAMTQASRPIRVMIIQPPTTGMVRSLLPQVEEGGEGIGYKPPLGILSVATLVKRRSDHVVKIIDAQAQRLSPEDLVAEAAAFQPDLVGISAWSDWWYPAYRVGELIKQALPQVHLTYGGPHVAIYPQETLDVPFVDSVVVGDGEVPFLFLCNLVANGVVDNGMPGLHFKAHGVKPAPDHIYIHADLDGLPYPDRTLLPVQAYGSVLSKGRYVTTMITSRGCPHRCTFCKLNFQKNLARSAASVVEEFREIHALGIGEVEIYDDTFTWGKARLKEICEQLIDARLGVEWAVRDRVSKADPEMLALMHKAGCRRIHYGIESGVQRVVDRMRKQITLEQARAAVQAARQAGMTVLTYFMFGNLDETVEDMRRTVEFALELDADYAEFSITIPYAGTEMYDEAMRLGLITEDYWRAYARHPTPDFLPPQLIENNATLADMLAIRNDAVRRFYFRPRYIARELKNLATFGEFVRKTRMGLRLLHSVYSR</sequence>
<dbReference type="InterPro" id="IPR006158">
    <property type="entry name" value="Cobalamin-bd"/>
</dbReference>
<dbReference type="InterPro" id="IPR058240">
    <property type="entry name" value="rSAM_sf"/>
</dbReference>
<evidence type="ECO:0000313" key="10">
    <source>
        <dbReference type="EMBL" id="MDQ2105348.1"/>
    </source>
</evidence>
<evidence type="ECO:0000256" key="4">
    <source>
        <dbReference type="ARBA" id="ARBA00022691"/>
    </source>
</evidence>
<dbReference type="InterPro" id="IPR051198">
    <property type="entry name" value="BchE-like"/>
</dbReference>
<evidence type="ECO:0000256" key="1">
    <source>
        <dbReference type="ARBA" id="ARBA00001966"/>
    </source>
</evidence>
<dbReference type="Gene3D" id="3.40.50.280">
    <property type="entry name" value="Cobalamin-binding domain"/>
    <property type="match status" value="1"/>
</dbReference>
<proteinExistence type="predicted"/>
<dbReference type="PANTHER" id="PTHR43409:SF7">
    <property type="entry name" value="BLL1977 PROTEIN"/>
    <property type="match status" value="1"/>
</dbReference>
<keyword evidence="7" id="KW-0411">Iron-sulfur</keyword>
<dbReference type="SFLD" id="SFLDS00029">
    <property type="entry name" value="Radical_SAM"/>
    <property type="match status" value="1"/>
</dbReference>
<dbReference type="InterPro" id="IPR023404">
    <property type="entry name" value="rSAM_horseshoe"/>
</dbReference>
<dbReference type="InterPro" id="IPR007197">
    <property type="entry name" value="rSAM"/>
</dbReference>
<dbReference type="CDD" id="cd01335">
    <property type="entry name" value="Radical_SAM"/>
    <property type="match status" value="1"/>
</dbReference>
<dbReference type="Gene3D" id="3.80.30.20">
    <property type="entry name" value="tm_1862 like domain"/>
    <property type="match status" value="1"/>
</dbReference>
<dbReference type="CDD" id="cd02068">
    <property type="entry name" value="radical_SAM_B12_BD"/>
    <property type="match status" value="1"/>
</dbReference>
<dbReference type="SFLD" id="SFLDG01082">
    <property type="entry name" value="B12-binding_domain_containing"/>
    <property type="match status" value="1"/>
</dbReference>
<evidence type="ECO:0000256" key="2">
    <source>
        <dbReference type="ARBA" id="ARBA00022603"/>
    </source>
</evidence>
<evidence type="ECO:0000313" key="11">
    <source>
        <dbReference type="Proteomes" id="UP001227317"/>
    </source>
</evidence>
<name>A0ABU0WMA1_9PROT</name>
<dbReference type="Proteomes" id="UP001227317">
    <property type="component" value="Unassembled WGS sequence"/>
</dbReference>
<feature type="domain" description="B12-binding" evidence="8">
    <location>
        <begin position="41"/>
        <end position="180"/>
    </location>
</feature>
<dbReference type="SMART" id="SM00729">
    <property type="entry name" value="Elp3"/>
    <property type="match status" value="1"/>
</dbReference>
<evidence type="ECO:0000256" key="7">
    <source>
        <dbReference type="ARBA" id="ARBA00023014"/>
    </source>
</evidence>
<comment type="cofactor">
    <cofactor evidence="1">
        <name>[4Fe-4S] cluster</name>
        <dbReference type="ChEBI" id="CHEBI:49883"/>
    </cofactor>
</comment>
<protein>
    <submittedName>
        <fullName evidence="10">Radical SAM protein</fullName>
    </submittedName>
</protein>
<dbReference type="PROSITE" id="PS51332">
    <property type="entry name" value="B12_BINDING"/>
    <property type="match status" value="1"/>
</dbReference>
<evidence type="ECO:0000256" key="3">
    <source>
        <dbReference type="ARBA" id="ARBA00022679"/>
    </source>
</evidence>
<dbReference type="PROSITE" id="PS51918">
    <property type="entry name" value="RADICAL_SAM"/>
    <property type="match status" value="1"/>
</dbReference>
<dbReference type="PANTHER" id="PTHR43409">
    <property type="entry name" value="ANAEROBIC MAGNESIUM-PROTOPORPHYRIN IX MONOMETHYL ESTER CYCLASE-RELATED"/>
    <property type="match status" value="1"/>
</dbReference>